<keyword evidence="1" id="KW-0732">Signal</keyword>
<keyword evidence="3" id="KW-1185">Reference proteome</keyword>
<name>A0A6N9HPT1_9BURK</name>
<comment type="caution">
    <text evidence="2">The sequence shown here is derived from an EMBL/GenBank/DDBJ whole genome shotgun (WGS) entry which is preliminary data.</text>
</comment>
<protein>
    <submittedName>
        <fullName evidence="2">Uncharacterized protein</fullName>
    </submittedName>
</protein>
<dbReference type="InterPro" id="IPR046505">
    <property type="entry name" value="DUF6683"/>
</dbReference>
<feature type="chain" id="PRO_5026980067" evidence="1">
    <location>
        <begin position="23"/>
        <end position="223"/>
    </location>
</feature>
<gene>
    <name evidence="2" type="ORF">GTP41_22155</name>
</gene>
<evidence type="ECO:0000256" key="1">
    <source>
        <dbReference type="SAM" id="SignalP"/>
    </source>
</evidence>
<organism evidence="2 3">
    <name type="scientific">Pseudoduganella guangdongensis</name>
    <dbReference type="NCBI Taxonomy" id="2692179"/>
    <lineage>
        <taxon>Bacteria</taxon>
        <taxon>Pseudomonadati</taxon>
        <taxon>Pseudomonadota</taxon>
        <taxon>Betaproteobacteria</taxon>
        <taxon>Burkholderiales</taxon>
        <taxon>Oxalobacteraceae</taxon>
        <taxon>Telluria group</taxon>
        <taxon>Pseudoduganella</taxon>
    </lineage>
</organism>
<dbReference type="Proteomes" id="UP000448575">
    <property type="component" value="Unassembled WGS sequence"/>
</dbReference>
<accession>A0A6N9HPT1</accession>
<proteinExistence type="predicted"/>
<evidence type="ECO:0000313" key="3">
    <source>
        <dbReference type="Proteomes" id="UP000448575"/>
    </source>
</evidence>
<feature type="signal peptide" evidence="1">
    <location>
        <begin position="1"/>
        <end position="22"/>
    </location>
</feature>
<dbReference type="AlphaFoldDB" id="A0A6N9HPT1"/>
<dbReference type="Pfam" id="PF20388">
    <property type="entry name" value="DUF6683"/>
    <property type="match status" value="1"/>
</dbReference>
<sequence length="223" mass="24961">MKYRSILPALLLALGAAQSASAQCCGYGMSYDNVVVWPQPDLRVPVPTVSEAKKAKPVLAKAKPAVKENARKLSMHFPPEQRAQVEKYYIESMATYLKLEKKMGWEPRDMAGGLAAFLVGNYMVLHERNVSDEEYAAVASQMRAQQQMQKITQASDQEKLRDVFEQSAMVGVFMAVAYLAHQQKPQESAFYGNLRNAARENLQLVLKSDPAKLSIDKNGMRFQ</sequence>
<dbReference type="EMBL" id="WWCJ01000021">
    <property type="protein sequence ID" value="MYN04802.1"/>
    <property type="molecule type" value="Genomic_DNA"/>
</dbReference>
<reference evidence="2 3" key="1">
    <citation type="submission" date="2019-12" db="EMBL/GenBank/DDBJ databases">
        <title>Novel species isolated from a subtropical stream in China.</title>
        <authorList>
            <person name="Lu H."/>
        </authorList>
    </citation>
    <scope>NUCLEOTIDE SEQUENCE [LARGE SCALE GENOMIC DNA]</scope>
    <source>
        <strain evidence="2 3">DS3</strain>
    </source>
</reference>
<dbReference type="RefSeq" id="WP_161027757.1">
    <property type="nucleotide sequence ID" value="NZ_WWCJ01000021.1"/>
</dbReference>
<evidence type="ECO:0000313" key="2">
    <source>
        <dbReference type="EMBL" id="MYN04802.1"/>
    </source>
</evidence>